<keyword evidence="4 6" id="KW-1133">Transmembrane helix</keyword>
<dbReference type="AlphaFoldDB" id="A0A975ALL0"/>
<feature type="transmembrane region" description="Helical" evidence="6">
    <location>
        <begin position="20"/>
        <end position="41"/>
    </location>
</feature>
<evidence type="ECO:0000256" key="5">
    <source>
        <dbReference type="ARBA" id="ARBA00023136"/>
    </source>
</evidence>
<proteinExistence type="predicted"/>
<organism evidence="9 10">
    <name type="scientific">Shewanella cyperi</name>
    <dbReference type="NCBI Taxonomy" id="2814292"/>
    <lineage>
        <taxon>Bacteria</taxon>
        <taxon>Pseudomonadati</taxon>
        <taxon>Pseudomonadota</taxon>
        <taxon>Gammaproteobacteria</taxon>
        <taxon>Alteromonadales</taxon>
        <taxon>Shewanellaceae</taxon>
        <taxon>Shewanella</taxon>
    </lineage>
</organism>
<evidence type="ECO:0000256" key="2">
    <source>
        <dbReference type="ARBA" id="ARBA00022475"/>
    </source>
</evidence>
<evidence type="ECO:0000313" key="10">
    <source>
        <dbReference type="Proteomes" id="UP000663281"/>
    </source>
</evidence>
<dbReference type="GO" id="GO:0022857">
    <property type="term" value="F:transmembrane transporter activity"/>
    <property type="evidence" value="ECO:0007669"/>
    <property type="project" value="TreeGrafter"/>
</dbReference>
<accession>A0A975ALL0</accession>
<protein>
    <submittedName>
        <fullName evidence="9">ABC transporter permease</fullName>
    </submittedName>
</protein>
<gene>
    <name evidence="9" type="ORF">JYB88_01395</name>
</gene>
<evidence type="ECO:0000256" key="6">
    <source>
        <dbReference type="SAM" id="Phobius"/>
    </source>
</evidence>
<dbReference type="Proteomes" id="UP000663281">
    <property type="component" value="Chromosome"/>
</dbReference>
<dbReference type="EMBL" id="CP071504">
    <property type="protein sequence ID" value="QSX30348.1"/>
    <property type="molecule type" value="Genomic_DNA"/>
</dbReference>
<feature type="transmembrane region" description="Helical" evidence="6">
    <location>
        <begin position="328"/>
        <end position="349"/>
    </location>
</feature>
<feature type="domain" description="ABC3 transporter permease C-terminal" evidence="7">
    <location>
        <begin position="279"/>
        <end position="385"/>
    </location>
</feature>
<feature type="domain" description="MacB-like periplasmic core" evidence="8">
    <location>
        <begin position="21"/>
        <end position="229"/>
    </location>
</feature>
<sequence length="800" mass="87036">MLHNYLITALRSFGRHKLHFILNVCGLGIGLAAAILIALYANLEGNYDKQQPGSDRVWRVEQYFSQIGAKVPLANQNVLHRLSNLPGIQAVYVLETRPAGDEFRVNGNSFKLDAIMGAEPNIRELMNIEVLDGNLEQTLAAPDAIALSRSNAIKLFGAELIVGKTLQQGEKRWTVGAVFADLPQNTHFDFNGLVQKSAFSDVFRNNNGYLYLRITPGTDIGALTRELQQGYLELAYPGADSNIVTLSLERLTDIHLNGGERFEMKTTGSRSAIYICVGLSVLLVLLAGFNFVNMSIAQSARRAKEVGVRKAMGAGKGQIVSQFLTESVLTTLIAALLACVLVELSLPWFNQLVERELVLNYLSVFGLGMLAVVLITGLAAGAYPALFMAAFSAKRVLSGDLERGKTAIAVRKTLLTLQSGLSVALIIGAVLLQQQLQYLQTLPVGYRHEGKIQVVDIDSSQLMYTQNSQLLERVRAIDGIKQVGVVDIDITNSFNSSMELSSANGVLVSQSVPLIGMGMDATKLMGLELIAGRDFSNTTASDWFHLPREGEAAASALLTESLARQAGFQSPEEAIGQTLTTRDGRDNLFTLTIVGVVKDIRVGSARDEQAAPIIICGYTVNWYSRLVMEIDMQKLPAIRDELGTVLGQAINMYAPALEVLSQNYAAIYRNDAKIVQLVGIFSVLAIVLACFGTFGLASFSALRRQKEVSVRKVLGASRISIVNLLAKEFLTLVAISVALAFPLTFYLVGDWLANFNERIDQSLWIYLLAATAVAAITWVTVASIAFKAASSQPAQILRYE</sequence>
<dbReference type="Pfam" id="PF12704">
    <property type="entry name" value="MacB_PCD"/>
    <property type="match status" value="1"/>
</dbReference>
<dbReference type="GO" id="GO:0005886">
    <property type="term" value="C:plasma membrane"/>
    <property type="evidence" value="ECO:0007669"/>
    <property type="project" value="UniProtKB-SubCell"/>
</dbReference>
<feature type="transmembrane region" description="Helical" evidence="6">
    <location>
        <begin position="414"/>
        <end position="432"/>
    </location>
</feature>
<keyword evidence="2" id="KW-1003">Cell membrane</keyword>
<dbReference type="Pfam" id="PF02687">
    <property type="entry name" value="FtsX"/>
    <property type="match status" value="2"/>
</dbReference>
<keyword evidence="5 6" id="KW-0472">Membrane</keyword>
<dbReference type="InterPro" id="IPR050250">
    <property type="entry name" value="Macrolide_Exporter_MacB"/>
</dbReference>
<keyword evidence="10" id="KW-1185">Reference proteome</keyword>
<reference evidence="9 10" key="1">
    <citation type="submission" date="2021-03" db="EMBL/GenBank/DDBJ databases">
        <title>Novel species identification of genus Shewanella.</title>
        <authorList>
            <person name="Liu G."/>
            <person name="Zhang Q."/>
        </authorList>
    </citation>
    <scope>NUCLEOTIDE SEQUENCE [LARGE SCALE GENOMIC DNA]</scope>
    <source>
        <strain evidence="9 10">FJAT-53726</strain>
    </source>
</reference>
<dbReference type="PANTHER" id="PTHR30572">
    <property type="entry name" value="MEMBRANE COMPONENT OF TRANSPORTER-RELATED"/>
    <property type="match status" value="1"/>
</dbReference>
<dbReference type="PANTHER" id="PTHR30572:SF18">
    <property type="entry name" value="ABC-TYPE MACROLIDE FAMILY EXPORT SYSTEM PERMEASE COMPONENT 2"/>
    <property type="match status" value="1"/>
</dbReference>
<evidence type="ECO:0000256" key="3">
    <source>
        <dbReference type="ARBA" id="ARBA00022692"/>
    </source>
</evidence>
<feature type="transmembrane region" description="Helical" evidence="6">
    <location>
        <begin position="361"/>
        <end position="393"/>
    </location>
</feature>
<feature type="transmembrane region" description="Helical" evidence="6">
    <location>
        <begin position="272"/>
        <end position="292"/>
    </location>
</feature>
<keyword evidence="3 6" id="KW-0812">Transmembrane</keyword>
<feature type="transmembrane region" description="Helical" evidence="6">
    <location>
        <begin position="677"/>
        <end position="702"/>
    </location>
</feature>
<name>A0A975ALL0_9GAMM</name>
<evidence type="ECO:0000256" key="1">
    <source>
        <dbReference type="ARBA" id="ARBA00004651"/>
    </source>
</evidence>
<feature type="transmembrane region" description="Helical" evidence="6">
    <location>
        <begin position="763"/>
        <end position="786"/>
    </location>
</feature>
<dbReference type="InterPro" id="IPR025857">
    <property type="entry name" value="MacB_PCD"/>
</dbReference>
<evidence type="ECO:0000313" key="9">
    <source>
        <dbReference type="EMBL" id="QSX30348.1"/>
    </source>
</evidence>
<evidence type="ECO:0000256" key="4">
    <source>
        <dbReference type="ARBA" id="ARBA00022989"/>
    </source>
</evidence>
<comment type="subcellular location">
    <subcellularLocation>
        <location evidence="1">Cell membrane</location>
        <topology evidence="1">Multi-pass membrane protein</topology>
    </subcellularLocation>
</comment>
<evidence type="ECO:0000259" key="8">
    <source>
        <dbReference type="Pfam" id="PF12704"/>
    </source>
</evidence>
<feature type="transmembrane region" description="Helical" evidence="6">
    <location>
        <begin position="729"/>
        <end position="748"/>
    </location>
</feature>
<dbReference type="InterPro" id="IPR003838">
    <property type="entry name" value="ABC3_permease_C"/>
</dbReference>
<dbReference type="KEGG" id="scyp:JYB88_01395"/>
<dbReference type="RefSeq" id="WP_207325219.1">
    <property type="nucleotide sequence ID" value="NZ_CP071504.1"/>
</dbReference>
<evidence type="ECO:0000259" key="7">
    <source>
        <dbReference type="Pfam" id="PF02687"/>
    </source>
</evidence>
<feature type="domain" description="ABC3 transporter permease C-terminal" evidence="7">
    <location>
        <begin position="680"/>
        <end position="793"/>
    </location>
</feature>